<dbReference type="GO" id="GO:0008009">
    <property type="term" value="F:chemokine activity"/>
    <property type="evidence" value="ECO:0007669"/>
    <property type="project" value="InterPro"/>
</dbReference>
<dbReference type="GO" id="GO:0006955">
    <property type="term" value="P:immune response"/>
    <property type="evidence" value="ECO:0007669"/>
    <property type="project" value="InterPro"/>
</dbReference>
<feature type="chain" id="PRO_5035968096" description="C-C motif chemokine" evidence="4">
    <location>
        <begin position="25"/>
        <end position="96"/>
    </location>
</feature>
<comment type="similarity">
    <text evidence="1 4">Belongs to the intercrine beta (chemokine CC) family.</text>
</comment>
<gene>
    <name evidence="6" type="primary">CCL20</name>
    <name evidence="6" type="ORF">AMEX_G2194</name>
</gene>
<dbReference type="AlphaFoldDB" id="A0A8T2MNS7"/>
<organism evidence="6 7">
    <name type="scientific">Astyanax mexicanus</name>
    <name type="common">Blind cave fish</name>
    <name type="synonym">Astyanax fasciatus mexicanus</name>
    <dbReference type="NCBI Taxonomy" id="7994"/>
    <lineage>
        <taxon>Eukaryota</taxon>
        <taxon>Metazoa</taxon>
        <taxon>Chordata</taxon>
        <taxon>Craniata</taxon>
        <taxon>Vertebrata</taxon>
        <taxon>Euteleostomi</taxon>
        <taxon>Actinopterygii</taxon>
        <taxon>Neopterygii</taxon>
        <taxon>Teleostei</taxon>
        <taxon>Ostariophysi</taxon>
        <taxon>Characiformes</taxon>
        <taxon>Characoidei</taxon>
        <taxon>Acestrorhamphidae</taxon>
        <taxon>Acestrorhamphinae</taxon>
        <taxon>Astyanax</taxon>
    </lineage>
</organism>
<evidence type="ECO:0000256" key="1">
    <source>
        <dbReference type="ARBA" id="ARBA00010868"/>
    </source>
</evidence>
<comment type="subcellular location">
    <subcellularLocation>
        <location evidence="4">Secreted</location>
    </subcellularLocation>
</comment>
<sequence length="96" mass="11172">MDKLYTGLLLSALILSCFIVETQTASCCLSYTRRRLYCENLRGFTIQTIYGHCDLDAVIFRTWNNKFICADPNKKRTQEMVRCLKTKVEHMNQGLI</sequence>
<evidence type="ECO:0000259" key="5">
    <source>
        <dbReference type="SMART" id="SM00199"/>
    </source>
</evidence>
<dbReference type="SMART" id="SM00199">
    <property type="entry name" value="SCY"/>
    <property type="match status" value="1"/>
</dbReference>
<evidence type="ECO:0000313" key="6">
    <source>
        <dbReference type="EMBL" id="KAG9283432.1"/>
    </source>
</evidence>
<dbReference type="Pfam" id="PF00048">
    <property type="entry name" value="IL8"/>
    <property type="match status" value="1"/>
</dbReference>
<protein>
    <recommendedName>
        <fullName evidence="4">C-C motif chemokine</fullName>
    </recommendedName>
</protein>
<reference evidence="6 7" key="1">
    <citation type="submission" date="2021-07" db="EMBL/GenBank/DDBJ databases">
        <authorList>
            <person name="Imarazene B."/>
            <person name="Zahm M."/>
            <person name="Klopp C."/>
            <person name="Cabau C."/>
            <person name="Beille S."/>
            <person name="Jouanno E."/>
            <person name="Castinel A."/>
            <person name="Lluch J."/>
            <person name="Gil L."/>
            <person name="Kuchtly C."/>
            <person name="Lopez Roques C."/>
            <person name="Donnadieu C."/>
            <person name="Parrinello H."/>
            <person name="Journot L."/>
            <person name="Du K."/>
            <person name="Schartl M."/>
            <person name="Retaux S."/>
            <person name="Guiguen Y."/>
        </authorList>
    </citation>
    <scope>NUCLEOTIDE SEQUENCE [LARGE SCALE GENOMIC DNA]</scope>
    <source>
        <strain evidence="6">Pach_M1</strain>
        <tissue evidence="6">Testis</tissue>
    </source>
</reference>
<keyword evidence="3" id="KW-1015">Disulfide bond</keyword>
<dbReference type="Proteomes" id="UP000752171">
    <property type="component" value="Unassembled WGS sequence"/>
</dbReference>
<dbReference type="Gene3D" id="2.40.50.40">
    <property type="match status" value="1"/>
</dbReference>
<feature type="domain" description="Chemokine interleukin-8-like" evidence="5">
    <location>
        <begin position="24"/>
        <end position="84"/>
    </location>
</feature>
<dbReference type="InterPro" id="IPR036048">
    <property type="entry name" value="Interleukin_8-like_sf"/>
</dbReference>
<dbReference type="PANTHER" id="PTHR12015:SF108">
    <property type="entry name" value="C-C MOTIF CHEMOKINE 20"/>
    <property type="match status" value="1"/>
</dbReference>
<keyword evidence="4" id="KW-0145">Chemotaxis</keyword>
<proteinExistence type="inferred from homology"/>
<dbReference type="EMBL" id="JAICCE010000001">
    <property type="protein sequence ID" value="KAG9283432.1"/>
    <property type="molecule type" value="Genomic_DNA"/>
</dbReference>
<accession>A0A8T2MNS7</accession>
<evidence type="ECO:0000256" key="4">
    <source>
        <dbReference type="RuleBase" id="RU361150"/>
    </source>
</evidence>
<evidence type="ECO:0000313" key="7">
    <source>
        <dbReference type="Proteomes" id="UP000752171"/>
    </source>
</evidence>
<dbReference type="PANTHER" id="PTHR12015">
    <property type="entry name" value="SMALL INDUCIBLE CYTOKINE A"/>
    <property type="match status" value="1"/>
</dbReference>
<dbReference type="GO" id="GO:0005615">
    <property type="term" value="C:extracellular space"/>
    <property type="evidence" value="ECO:0007669"/>
    <property type="project" value="UniProtKB-KW"/>
</dbReference>
<comment type="caution">
    <text evidence="6">The sequence shown here is derived from an EMBL/GenBank/DDBJ whole genome shotgun (WGS) entry which is preliminary data.</text>
</comment>
<dbReference type="InterPro" id="IPR001811">
    <property type="entry name" value="Chemokine_IL8-like_dom"/>
</dbReference>
<keyword evidence="4" id="KW-0732">Signal</keyword>
<keyword evidence="4" id="KW-0964">Secreted</keyword>
<evidence type="ECO:0000256" key="2">
    <source>
        <dbReference type="ARBA" id="ARBA00022514"/>
    </source>
</evidence>
<keyword evidence="2 4" id="KW-0202">Cytokine</keyword>
<dbReference type="InterPro" id="IPR000827">
    <property type="entry name" value="Chemokine_CC_CS"/>
</dbReference>
<dbReference type="PROSITE" id="PS51257">
    <property type="entry name" value="PROKAR_LIPOPROTEIN"/>
    <property type="match status" value="1"/>
</dbReference>
<feature type="signal peptide" evidence="4">
    <location>
        <begin position="1"/>
        <end position="24"/>
    </location>
</feature>
<evidence type="ECO:0000256" key="3">
    <source>
        <dbReference type="ARBA" id="ARBA00023157"/>
    </source>
</evidence>
<dbReference type="InterPro" id="IPR039809">
    <property type="entry name" value="Chemokine_b/g/d"/>
</dbReference>
<dbReference type="SUPFAM" id="SSF54117">
    <property type="entry name" value="Interleukin 8-like chemokines"/>
    <property type="match status" value="1"/>
</dbReference>
<name>A0A8T2MNS7_ASTMX</name>
<dbReference type="PROSITE" id="PS00472">
    <property type="entry name" value="SMALL_CYTOKINES_CC"/>
    <property type="match status" value="1"/>
</dbReference>